<sequence length="83" mass="8777">MSATPTPHPNAPADLPYITAAPDHTQPVAGMVRGQSPRAAQVSAILHRCATDLWDIGTYDDPGQMWEEARAVASRILAACPAV</sequence>
<dbReference type="AlphaFoldDB" id="A0A9J7BTM9"/>
<evidence type="ECO:0000313" key="1">
    <source>
        <dbReference type="EMBL" id="UWZ86251.1"/>
    </source>
</evidence>
<evidence type="ECO:0000313" key="2">
    <source>
        <dbReference type="Proteomes" id="UP001059380"/>
    </source>
</evidence>
<dbReference type="EMBL" id="CP093313">
    <property type="protein sequence ID" value="UWZ86251.1"/>
    <property type="molecule type" value="Genomic_DNA"/>
</dbReference>
<keyword evidence="2" id="KW-1185">Reference proteome</keyword>
<organism evidence="1 2">
    <name type="scientific">Occallatibacter riparius</name>
    <dbReference type="NCBI Taxonomy" id="1002689"/>
    <lineage>
        <taxon>Bacteria</taxon>
        <taxon>Pseudomonadati</taxon>
        <taxon>Acidobacteriota</taxon>
        <taxon>Terriglobia</taxon>
        <taxon>Terriglobales</taxon>
        <taxon>Acidobacteriaceae</taxon>
        <taxon>Occallatibacter</taxon>
    </lineage>
</organism>
<accession>A0A9J7BTM9</accession>
<reference evidence="1" key="1">
    <citation type="submission" date="2021-04" db="EMBL/GenBank/DDBJ databases">
        <title>Phylogenetic analysis of Acidobacteriaceae.</title>
        <authorList>
            <person name="Qiu L."/>
            <person name="Zhang Q."/>
        </authorList>
    </citation>
    <scope>NUCLEOTIDE SEQUENCE</scope>
    <source>
        <strain evidence="1">DSM 25168</strain>
    </source>
</reference>
<dbReference type="Proteomes" id="UP001059380">
    <property type="component" value="Chromosome"/>
</dbReference>
<name>A0A9J7BTM9_9BACT</name>
<dbReference type="RefSeq" id="WP_260795895.1">
    <property type="nucleotide sequence ID" value="NZ_CP093313.1"/>
</dbReference>
<gene>
    <name evidence="1" type="ORF">MOP44_09965</name>
</gene>
<dbReference type="KEGG" id="orp:MOP44_09965"/>
<proteinExistence type="predicted"/>
<protein>
    <submittedName>
        <fullName evidence="1">Uncharacterized protein</fullName>
    </submittedName>
</protein>